<feature type="transmembrane region" description="Helical" evidence="19">
    <location>
        <begin position="210"/>
        <end position="230"/>
    </location>
</feature>
<name>A0A8S3RNX8_MYTED</name>
<feature type="transmembrane region" description="Helical" evidence="19">
    <location>
        <begin position="20"/>
        <end position="38"/>
    </location>
</feature>
<evidence type="ECO:0000256" key="3">
    <source>
        <dbReference type="ARBA" id="ARBA00005074"/>
    </source>
</evidence>
<dbReference type="EC" id="2.3.1.23" evidence="16"/>
<keyword evidence="10" id="KW-0443">Lipid metabolism</keyword>
<keyword evidence="9 19" id="KW-1133">Transmembrane helix</keyword>
<dbReference type="GO" id="GO:0047184">
    <property type="term" value="F:1-acylglycerophosphocholine O-acyltransferase activity"/>
    <property type="evidence" value="ECO:0007669"/>
    <property type="project" value="UniProtKB-EC"/>
</dbReference>
<evidence type="ECO:0000256" key="14">
    <source>
        <dbReference type="ARBA" id="ARBA00023315"/>
    </source>
</evidence>
<evidence type="ECO:0000256" key="12">
    <source>
        <dbReference type="ARBA" id="ARBA00023209"/>
    </source>
</evidence>
<evidence type="ECO:0000256" key="1">
    <source>
        <dbReference type="ARBA" id="ARBA00004141"/>
    </source>
</evidence>
<feature type="transmembrane region" description="Helical" evidence="19">
    <location>
        <begin position="78"/>
        <end position="107"/>
    </location>
</feature>
<evidence type="ECO:0000256" key="19">
    <source>
        <dbReference type="SAM" id="Phobius"/>
    </source>
</evidence>
<comment type="pathway">
    <text evidence="15">Phospholipid metabolism.</text>
</comment>
<dbReference type="Proteomes" id="UP000683360">
    <property type="component" value="Unassembled WGS sequence"/>
</dbReference>
<proteinExistence type="inferred from homology"/>
<accession>A0A8S3RNX8</accession>
<evidence type="ECO:0000256" key="4">
    <source>
        <dbReference type="ARBA" id="ARBA00010323"/>
    </source>
</evidence>
<keyword evidence="12" id="KW-0594">Phospholipid biosynthesis</keyword>
<feature type="transmembrane region" description="Helical" evidence="19">
    <location>
        <begin position="433"/>
        <end position="452"/>
    </location>
</feature>
<keyword evidence="21" id="KW-1185">Reference proteome</keyword>
<evidence type="ECO:0000256" key="10">
    <source>
        <dbReference type="ARBA" id="ARBA00023098"/>
    </source>
</evidence>
<dbReference type="GO" id="GO:0071617">
    <property type="term" value="F:lysophospholipid acyltransferase activity"/>
    <property type="evidence" value="ECO:0007669"/>
    <property type="project" value="TreeGrafter"/>
</dbReference>
<dbReference type="InterPro" id="IPR004299">
    <property type="entry name" value="MBOAT_fam"/>
</dbReference>
<dbReference type="OrthoDB" id="5974730at2759"/>
<evidence type="ECO:0000256" key="5">
    <source>
        <dbReference type="ARBA" id="ARBA00022516"/>
    </source>
</evidence>
<evidence type="ECO:0000256" key="8">
    <source>
        <dbReference type="ARBA" id="ARBA00022824"/>
    </source>
</evidence>
<dbReference type="Pfam" id="PF03062">
    <property type="entry name" value="MBOAT"/>
    <property type="match status" value="1"/>
</dbReference>
<evidence type="ECO:0000313" key="21">
    <source>
        <dbReference type="Proteomes" id="UP000683360"/>
    </source>
</evidence>
<keyword evidence="13" id="KW-1208">Phospholipid metabolism</keyword>
<comment type="similarity">
    <text evidence="4">Belongs to the membrane-bound acyltransferase family.</text>
</comment>
<evidence type="ECO:0000256" key="11">
    <source>
        <dbReference type="ARBA" id="ARBA00023136"/>
    </source>
</evidence>
<evidence type="ECO:0000256" key="6">
    <source>
        <dbReference type="ARBA" id="ARBA00022679"/>
    </source>
</evidence>
<evidence type="ECO:0000256" key="7">
    <source>
        <dbReference type="ARBA" id="ARBA00022692"/>
    </source>
</evidence>
<evidence type="ECO:0000256" key="18">
    <source>
        <dbReference type="ARBA" id="ARBA00039721"/>
    </source>
</evidence>
<organism evidence="20 21">
    <name type="scientific">Mytilus edulis</name>
    <name type="common">Blue mussel</name>
    <dbReference type="NCBI Taxonomy" id="6550"/>
    <lineage>
        <taxon>Eukaryota</taxon>
        <taxon>Metazoa</taxon>
        <taxon>Spiralia</taxon>
        <taxon>Lophotrochozoa</taxon>
        <taxon>Mollusca</taxon>
        <taxon>Bivalvia</taxon>
        <taxon>Autobranchia</taxon>
        <taxon>Pteriomorphia</taxon>
        <taxon>Mytilida</taxon>
        <taxon>Mytiloidea</taxon>
        <taxon>Mytilidae</taxon>
        <taxon>Mytilinae</taxon>
        <taxon>Mytilus</taxon>
    </lineage>
</organism>
<comment type="pathway">
    <text evidence="3">Lipid metabolism; phospholipid metabolism.</text>
</comment>
<keyword evidence="5" id="KW-0444">Lipid biosynthesis</keyword>
<dbReference type="GO" id="GO:0005783">
    <property type="term" value="C:endoplasmic reticulum"/>
    <property type="evidence" value="ECO:0007669"/>
    <property type="project" value="UniProtKB-SubCell"/>
</dbReference>
<sequence length="483" mass="55376">MAVVEKFIQDIADNLGASEMAIRFLLSLFAGYPLAFLYRSFIFGRSPNIQHIYFTICGISLCYFNYGTDVVHSMINIAVTYILLLVCPGSKFSILFGFIFNSLYLVIAYYKCTDQTLTWTTPQCVICLRLTAVVFDVYDGQKSKEKLSEDQKESAISEVPSLLAICGQTYYFGTFLAGPQFNIKRYLQFVNGEFDDPLHKGPSRSVGPGLTRMSIGILYIAMYQIGGLLFNEEHMLSDDFMNHYFLTRCAYVLFYGRILFCQYIGCWLIAEGVCILNGLSYNGKDENGNILWDGIQNVKPYPLETATSFHGLISAFNINTNLWMAKYLFKRLRFMGSKLLSQSVTLFYLALWHGLKTGYYMNFFLEFFMVNTENQMTALSKKVPAIQKLSSMPSLQPFVWVVKKTFITFSLSYALVSFGLLEWNKYFKVYGSIYYIGHVIFMLVPLVVYLFAKVPISVYTSHRRNQSRELKEEKVTDWIPSTC</sequence>
<dbReference type="GO" id="GO:0006656">
    <property type="term" value="P:phosphatidylcholine biosynthetic process"/>
    <property type="evidence" value="ECO:0007669"/>
    <property type="project" value="TreeGrafter"/>
</dbReference>
<evidence type="ECO:0000313" key="20">
    <source>
        <dbReference type="EMBL" id="CAG2209990.1"/>
    </source>
</evidence>
<dbReference type="PANTHER" id="PTHR13906">
    <property type="entry name" value="PORCUPINE"/>
    <property type="match status" value="1"/>
</dbReference>
<dbReference type="GO" id="GO:0016020">
    <property type="term" value="C:membrane"/>
    <property type="evidence" value="ECO:0007669"/>
    <property type="project" value="UniProtKB-SubCell"/>
</dbReference>
<keyword evidence="8" id="KW-0256">Endoplasmic reticulum</keyword>
<evidence type="ECO:0000256" key="2">
    <source>
        <dbReference type="ARBA" id="ARBA00004240"/>
    </source>
</evidence>
<evidence type="ECO:0000256" key="13">
    <source>
        <dbReference type="ARBA" id="ARBA00023264"/>
    </source>
</evidence>
<dbReference type="InterPro" id="IPR049941">
    <property type="entry name" value="LPLAT_7/PORCN-like"/>
</dbReference>
<keyword evidence="6 20" id="KW-0808">Transferase</keyword>
<dbReference type="PANTHER" id="PTHR13906:SF14">
    <property type="entry name" value="LYSOPHOSPHOLIPID ACYLTRANSFERASE 5"/>
    <property type="match status" value="1"/>
</dbReference>
<evidence type="ECO:0000256" key="17">
    <source>
        <dbReference type="ARBA" id="ARBA00038923"/>
    </source>
</evidence>
<dbReference type="EC" id="2.3.1.n6" evidence="17"/>
<gene>
    <name evidence="20" type="ORF">MEDL_24054</name>
</gene>
<evidence type="ECO:0000256" key="15">
    <source>
        <dbReference type="ARBA" id="ARBA00025707"/>
    </source>
</evidence>
<dbReference type="EMBL" id="CAJPWZ010001218">
    <property type="protein sequence ID" value="CAG2209990.1"/>
    <property type="molecule type" value="Genomic_DNA"/>
</dbReference>
<dbReference type="AlphaFoldDB" id="A0A8S3RNX8"/>
<evidence type="ECO:0000256" key="9">
    <source>
        <dbReference type="ARBA" id="ARBA00022989"/>
    </source>
</evidence>
<evidence type="ECO:0000256" key="16">
    <source>
        <dbReference type="ARBA" id="ARBA00026120"/>
    </source>
</evidence>
<feature type="transmembrane region" description="Helical" evidence="19">
    <location>
        <begin position="250"/>
        <end position="270"/>
    </location>
</feature>
<dbReference type="GO" id="GO:0030258">
    <property type="term" value="P:lipid modification"/>
    <property type="evidence" value="ECO:0007669"/>
    <property type="project" value="TreeGrafter"/>
</dbReference>
<comment type="caution">
    <text evidence="20">The sequence shown here is derived from an EMBL/GenBank/DDBJ whole genome shotgun (WGS) entry which is preliminary data.</text>
</comment>
<reference evidence="20" key="1">
    <citation type="submission" date="2021-03" db="EMBL/GenBank/DDBJ databases">
        <authorList>
            <person name="Bekaert M."/>
        </authorList>
    </citation>
    <scope>NUCLEOTIDE SEQUENCE</scope>
</reference>
<comment type="subcellular location">
    <subcellularLocation>
        <location evidence="2">Endoplasmic reticulum</location>
    </subcellularLocation>
    <subcellularLocation>
        <location evidence="1">Membrane</location>
        <topology evidence="1">Multi-pass membrane protein</topology>
    </subcellularLocation>
</comment>
<feature type="transmembrane region" description="Helical" evidence="19">
    <location>
        <begin position="50"/>
        <end position="66"/>
    </location>
</feature>
<feature type="transmembrane region" description="Helical" evidence="19">
    <location>
        <begin position="398"/>
        <end position="421"/>
    </location>
</feature>
<keyword evidence="14 20" id="KW-0012">Acyltransferase</keyword>
<protein>
    <recommendedName>
        <fullName evidence="18">Lysophospholipid acyltransferase 5</fullName>
        <ecNumber evidence="16">2.3.1.23</ecNumber>
        <ecNumber evidence="17">2.3.1.n6</ecNumber>
    </recommendedName>
</protein>
<keyword evidence="11 19" id="KW-0472">Membrane</keyword>
<keyword evidence="7 19" id="KW-0812">Transmembrane</keyword>